<reference evidence="1" key="1">
    <citation type="submission" date="2014-11" db="EMBL/GenBank/DDBJ databases">
        <authorList>
            <person name="Amaro Gonzalez C."/>
        </authorList>
    </citation>
    <scope>NUCLEOTIDE SEQUENCE</scope>
</reference>
<sequence length="37" mass="4364">MLVKRWINIRMMLLTGSVPNRTLHLAWDRLLQGDDLS</sequence>
<organism evidence="1">
    <name type="scientific">Anguilla anguilla</name>
    <name type="common">European freshwater eel</name>
    <name type="synonym">Muraena anguilla</name>
    <dbReference type="NCBI Taxonomy" id="7936"/>
    <lineage>
        <taxon>Eukaryota</taxon>
        <taxon>Metazoa</taxon>
        <taxon>Chordata</taxon>
        <taxon>Craniata</taxon>
        <taxon>Vertebrata</taxon>
        <taxon>Euteleostomi</taxon>
        <taxon>Actinopterygii</taxon>
        <taxon>Neopterygii</taxon>
        <taxon>Teleostei</taxon>
        <taxon>Anguilliformes</taxon>
        <taxon>Anguillidae</taxon>
        <taxon>Anguilla</taxon>
    </lineage>
</organism>
<dbReference type="EMBL" id="GBXM01041916">
    <property type="protein sequence ID" value="JAH66661.1"/>
    <property type="molecule type" value="Transcribed_RNA"/>
</dbReference>
<reference evidence="1" key="2">
    <citation type="journal article" date="2015" name="Fish Shellfish Immunol.">
        <title>Early steps in the European eel (Anguilla anguilla)-Vibrio vulnificus interaction in the gills: Role of the RtxA13 toxin.</title>
        <authorList>
            <person name="Callol A."/>
            <person name="Pajuelo D."/>
            <person name="Ebbesson L."/>
            <person name="Teles M."/>
            <person name="MacKenzie S."/>
            <person name="Amaro C."/>
        </authorList>
    </citation>
    <scope>NUCLEOTIDE SEQUENCE</scope>
</reference>
<accession>A0A0E9ULN2</accession>
<evidence type="ECO:0000313" key="1">
    <source>
        <dbReference type="EMBL" id="JAH66661.1"/>
    </source>
</evidence>
<name>A0A0E9ULN2_ANGAN</name>
<dbReference type="AlphaFoldDB" id="A0A0E9ULN2"/>
<protein>
    <submittedName>
        <fullName evidence="1">Uncharacterized protein</fullName>
    </submittedName>
</protein>
<proteinExistence type="predicted"/>